<evidence type="ECO:0000313" key="2">
    <source>
        <dbReference type="Proteomes" id="UP000606396"/>
    </source>
</evidence>
<protein>
    <submittedName>
        <fullName evidence="1">Uncharacterized protein</fullName>
    </submittedName>
</protein>
<comment type="caution">
    <text evidence="1">The sequence shown here is derived from an EMBL/GenBank/DDBJ whole genome shotgun (WGS) entry which is preliminary data.</text>
</comment>
<organism evidence="1 2">
    <name type="scientific">Nostoc punctiforme FACHB-252</name>
    <dbReference type="NCBI Taxonomy" id="1357509"/>
    <lineage>
        <taxon>Bacteria</taxon>
        <taxon>Bacillati</taxon>
        <taxon>Cyanobacteriota</taxon>
        <taxon>Cyanophyceae</taxon>
        <taxon>Nostocales</taxon>
        <taxon>Nostocaceae</taxon>
        <taxon>Nostoc</taxon>
    </lineage>
</organism>
<evidence type="ECO:0000313" key="1">
    <source>
        <dbReference type="EMBL" id="MBD2611877.1"/>
    </source>
</evidence>
<sequence>MHLALKQYTLDKIAAKITELRQRDNIRIYADYQEINYPVLWGGHLVRPFLRAGETPTPQEKLYIFYLVVPNLHKLLQQS</sequence>
<accession>A0ABR8H9F4</accession>
<reference evidence="1 2" key="1">
    <citation type="journal article" date="2020" name="ISME J.">
        <title>Comparative genomics reveals insights into cyanobacterial evolution and habitat adaptation.</title>
        <authorList>
            <person name="Chen M.Y."/>
            <person name="Teng W.K."/>
            <person name="Zhao L."/>
            <person name="Hu C.X."/>
            <person name="Zhou Y.K."/>
            <person name="Han B.P."/>
            <person name="Song L.R."/>
            <person name="Shu W.S."/>
        </authorList>
    </citation>
    <scope>NUCLEOTIDE SEQUENCE [LARGE SCALE GENOMIC DNA]</scope>
    <source>
        <strain evidence="1 2">FACHB-252</strain>
    </source>
</reference>
<gene>
    <name evidence="1" type="ORF">H6G94_11410</name>
</gene>
<name>A0ABR8H9F4_NOSPU</name>
<dbReference type="Proteomes" id="UP000606396">
    <property type="component" value="Unassembled WGS sequence"/>
</dbReference>
<dbReference type="RefSeq" id="WP_190949515.1">
    <property type="nucleotide sequence ID" value="NZ_JACJTC010000007.1"/>
</dbReference>
<dbReference type="EMBL" id="JACJTC010000007">
    <property type="protein sequence ID" value="MBD2611877.1"/>
    <property type="molecule type" value="Genomic_DNA"/>
</dbReference>
<proteinExistence type="predicted"/>
<keyword evidence="2" id="KW-1185">Reference proteome</keyword>